<evidence type="ECO:0000256" key="7">
    <source>
        <dbReference type="ARBA" id="ARBA00023211"/>
    </source>
</evidence>
<keyword evidence="1 9" id="KW-0436">Ligase</keyword>
<dbReference type="Pfam" id="PF01996">
    <property type="entry name" value="F420_ligase"/>
    <property type="match status" value="1"/>
</dbReference>
<protein>
    <submittedName>
        <fullName evidence="9">Coenzyme F420-0:L-glutamate ligase</fullName>
    </submittedName>
</protein>
<keyword evidence="4" id="KW-0460">Magnesium</keyword>
<sequence>MHVVPLVGLPEISPGTELADLLAARLQTETVDWGSSPLLVLAQKIISKAEGRYVDLAEITPDAQALELARVTGKDPRMISLILAESSEVVRAVPGLIIVRHRLGYVMANAGIDQSNIPMQGRDLALLLPEDPHASARHLLEQLRKLECPLAGIIISDSFGRPWRQGVVNIALASAGIPALIDRRNTADRHGRTLQVTQIAFADAVAAAAGRVMGEAEEGVPAALVCGLMTQAPEVDCRALLRPPEMDLFQ</sequence>
<gene>
    <name evidence="9" type="ORF">BVH74_17760</name>
</gene>
<evidence type="ECO:0000256" key="6">
    <source>
        <dbReference type="ARBA" id="ARBA00023134"/>
    </source>
</evidence>
<evidence type="ECO:0000313" key="9">
    <source>
        <dbReference type="EMBL" id="AQZ96484.1"/>
    </source>
</evidence>
<evidence type="ECO:0000256" key="4">
    <source>
        <dbReference type="ARBA" id="ARBA00022842"/>
    </source>
</evidence>
<evidence type="ECO:0000256" key="5">
    <source>
        <dbReference type="ARBA" id="ARBA00022958"/>
    </source>
</evidence>
<proteinExistence type="predicted"/>
<dbReference type="PANTHER" id="PTHR47917">
    <property type="match status" value="1"/>
</dbReference>
<dbReference type="PANTHER" id="PTHR47917:SF1">
    <property type="entry name" value="COENZYME F420:L-GLUTAMATE LIGASE"/>
    <property type="match status" value="1"/>
</dbReference>
<dbReference type="Gene3D" id="3.90.1660.10">
    <property type="entry name" value="CofE-like domain"/>
    <property type="match status" value="1"/>
</dbReference>
<evidence type="ECO:0000259" key="8">
    <source>
        <dbReference type="Pfam" id="PF01996"/>
    </source>
</evidence>
<dbReference type="Proteomes" id="UP000243488">
    <property type="component" value="Chromosome"/>
</dbReference>
<keyword evidence="3" id="KW-0547">Nucleotide-binding</keyword>
<evidence type="ECO:0000256" key="1">
    <source>
        <dbReference type="ARBA" id="ARBA00022598"/>
    </source>
</evidence>
<dbReference type="EMBL" id="CP020100">
    <property type="protein sequence ID" value="AQZ96484.1"/>
    <property type="molecule type" value="Genomic_DNA"/>
</dbReference>
<accession>A0A1V0B9M6</accession>
<keyword evidence="10" id="KW-1185">Reference proteome</keyword>
<dbReference type="KEGG" id="ppha:BVH74_17760"/>
<reference evidence="9 10" key="1">
    <citation type="submission" date="2017-03" db="EMBL/GenBank/DDBJ databases">
        <title>Complete genome sequence of the novel DNRA strain Pseudomonas sp. S-6-2 isolated from Chinese polluted river sediment. Journal of Biotechnology.</title>
        <authorList>
            <person name="Li J."/>
            <person name="Xiang F."/>
            <person name="Wang L."/>
            <person name="Xi L."/>
            <person name="Liu J."/>
        </authorList>
    </citation>
    <scope>NUCLEOTIDE SEQUENCE [LARGE SCALE GENOMIC DNA]</scope>
    <source>
        <strain evidence="9 10">S-6-2</strain>
    </source>
</reference>
<evidence type="ECO:0000256" key="2">
    <source>
        <dbReference type="ARBA" id="ARBA00022723"/>
    </source>
</evidence>
<dbReference type="STRING" id="1931241.BVH74_17760"/>
<evidence type="ECO:0000313" key="10">
    <source>
        <dbReference type="Proteomes" id="UP000243488"/>
    </source>
</evidence>
<dbReference type="GO" id="GO:0005525">
    <property type="term" value="F:GTP binding"/>
    <property type="evidence" value="ECO:0007669"/>
    <property type="project" value="UniProtKB-KW"/>
</dbReference>
<dbReference type="InterPro" id="IPR002847">
    <property type="entry name" value="F420-0_gamma-glut_ligase-dom"/>
</dbReference>
<name>A0A1V0B9M6_9GAMM</name>
<dbReference type="InterPro" id="IPR008225">
    <property type="entry name" value="F420-0_g-glutamyl_ligase"/>
</dbReference>
<keyword evidence="7" id="KW-0464">Manganese</keyword>
<evidence type="ECO:0000256" key="3">
    <source>
        <dbReference type="ARBA" id="ARBA00022741"/>
    </source>
</evidence>
<dbReference type="Gene3D" id="3.30.1330.100">
    <property type="entry name" value="CofE-like"/>
    <property type="match status" value="1"/>
</dbReference>
<keyword evidence="5" id="KW-0630">Potassium</keyword>
<keyword evidence="6" id="KW-0342">GTP-binding</keyword>
<dbReference type="NCBIfam" id="TIGR01916">
    <property type="entry name" value="F420_cofE"/>
    <property type="match status" value="1"/>
</dbReference>
<dbReference type="RefSeq" id="WP_080051392.1">
    <property type="nucleotide sequence ID" value="NZ_CP020100.1"/>
</dbReference>
<dbReference type="AlphaFoldDB" id="A0A1V0B9M6"/>
<dbReference type="SUPFAM" id="SSF144010">
    <property type="entry name" value="CofE-like"/>
    <property type="match status" value="1"/>
</dbReference>
<dbReference type="GO" id="GO:0046872">
    <property type="term" value="F:metal ion binding"/>
    <property type="evidence" value="ECO:0007669"/>
    <property type="project" value="UniProtKB-KW"/>
</dbReference>
<organism evidence="9 10">
    <name type="scientific">Halopseudomonas phragmitis</name>
    <dbReference type="NCBI Taxonomy" id="1931241"/>
    <lineage>
        <taxon>Bacteria</taxon>
        <taxon>Pseudomonadati</taxon>
        <taxon>Pseudomonadota</taxon>
        <taxon>Gammaproteobacteria</taxon>
        <taxon>Pseudomonadales</taxon>
        <taxon>Pseudomonadaceae</taxon>
        <taxon>Halopseudomonas</taxon>
    </lineage>
</organism>
<dbReference type="GO" id="GO:0052618">
    <property type="term" value="F:coenzyme F420-0:L-glutamate ligase activity"/>
    <property type="evidence" value="ECO:0007669"/>
    <property type="project" value="TreeGrafter"/>
</dbReference>
<feature type="domain" description="Coenzyme F420:L-glutamate ligase-like" evidence="8">
    <location>
        <begin position="9"/>
        <end position="226"/>
    </location>
</feature>
<keyword evidence="2" id="KW-0479">Metal-binding</keyword>